<organism evidence="2 3">
    <name type="scientific">Portunus trituberculatus</name>
    <name type="common">Swimming crab</name>
    <name type="synonym">Neptunus trituberculatus</name>
    <dbReference type="NCBI Taxonomy" id="210409"/>
    <lineage>
        <taxon>Eukaryota</taxon>
        <taxon>Metazoa</taxon>
        <taxon>Ecdysozoa</taxon>
        <taxon>Arthropoda</taxon>
        <taxon>Crustacea</taxon>
        <taxon>Multicrustacea</taxon>
        <taxon>Malacostraca</taxon>
        <taxon>Eumalacostraca</taxon>
        <taxon>Eucarida</taxon>
        <taxon>Decapoda</taxon>
        <taxon>Pleocyemata</taxon>
        <taxon>Brachyura</taxon>
        <taxon>Eubrachyura</taxon>
        <taxon>Portunoidea</taxon>
        <taxon>Portunidae</taxon>
        <taxon>Portuninae</taxon>
        <taxon>Portunus</taxon>
    </lineage>
</organism>
<sequence length="113" mass="12274">MPYSVIKLASLHGLLCINVRLLLKVAGAGAPDPNSGHVVHSCWHYKTILSTAIIFSFKLRQSGLPHVGLTEQPLAASFIVLPKFLCSRSTPHYTPGPQPPHSWPLLPKACTDL</sequence>
<comment type="caution">
    <text evidence="2">The sequence shown here is derived from an EMBL/GenBank/DDBJ whole genome shotgun (WGS) entry which is preliminary data.</text>
</comment>
<name>A0A5B7FED6_PORTR</name>
<keyword evidence="3" id="KW-1185">Reference proteome</keyword>
<gene>
    <name evidence="2" type="ORF">E2C01_037550</name>
</gene>
<evidence type="ECO:0000313" key="3">
    <source>
        <dbReference type="Proteomes" id="UP000324222"/>
    </source>
</evidence>
<feature type="signal peptide" evidence="1">
    <location>
        <begin position="1"/>
        <end position="16"/>
    </location>
</feature>
<accession>A0A5B7FED6</accession>
<dbReference type="Proteomes" id="UP000324222">
    <property type="component" value="Unassembled WGS sequence"/>
</dbReference>
<dbReference type="EMBL" id="VSRR010006034">
    <property type="protein sequence ID" value="MPC43895.1"/>
    <property type="molecule type" value="Genomic_DNA"/>
</dbReference>
<proteinExistence type="predicted"/>
<evidence type="ECO:0000313" key="2">
    <source>
        <dbReference type="EMBL" id="MPC43895.1"/>
    </source>
</evidence>
<protein>
    <submittedName>
        <fullName evidence="2">Uncharacterized protein</fullName>
    </submittedName>
</protein>
<keyword evidence="1" id="KW-0732">Signal</keyword>
<evidence type="ECO:0000256" key="1">
    <source>
        <dbReference type="SAM" id="SignalP"/>
    </source>
</evidence>
<dbReference type="AlphaFoldDB" id="A0A5B7FED6"/>
<feature type="chain" id="PRO_5022681689" evidence="1">
    <location>
        <begin position="17"/>
        <end position="113"/>
    </location>
</feature>
<reference evidence="2 3" key="1">
    <citation type="submission" date="2019-05" db="EMBL/GenBank/DDBJ databases">
        <title>Another draft genome of Portunus trituberculatus and its Hox gene families provides insights of decapod evolution.</title>
        <authorList>
            <person name="Jeong J.-H."/>
            <person name="Song I."/>
            <person name="Kim S."/>
            <person name="Choi T."/>
            <person name="Kim D."/>
            <person name="Ryu S."/>
            <person name="Kim W."/>
        </authorList>
    </citation>
    <scope>NUCLEOTIDE SEQUENCE [LARGE SCALE GENOMIC DNA]</scope>
    <source>
        <tissue evidence="2">Muscle</tissue>
    </source>
</reference>